<feature type="domain" description="GHMP kinase N-terminal" evidence="12">
    <location>
        <begin position="91"/>
        <end position="179"/>
    </location>
</feature>
<feature type="binding site" evidence="10">
    <location>
        <begin position="33"/>
        <end position="36"/>
    </location>
    <ligand>
        <name>substrate</name>
    </ligand>
</feature>
<name>A0ABS6EIF1_9CLOT</name>
<keyword evidence="6 10" id="KW-0067">ATP-binding</keyword>
<feature type="active site" description="Proton acceptor" evidence="10">
    <location>
        <position position="172"/>
    </location>
</feature>
<dbReference type="InterPro" id="IPR006204">
    <property type="entry name" value="GHMP_kinase_N_dom"/>
</dbReference>
<dbReference type="NCBIfam" id="TIGR00131">
    <property type="entry name" value="gal_kin"/>
    <property type="match status" value="1"/>
</dbReference>
<dbReference type="Proteomes" id="UP000726170">
    <property type="component" value="Unassembled WGS sequence"/>
</dbReference>
<keyword evidence="9 10" id="KW-0119">Carbohydrate metabolism</keyword>
<dbReference type="InterPro" id="IPR019741">
    <property type="entry name" value="Galactokinase_CS"/>
</dbReference>
<evidence type="ECO:0000256" key="10">
    <source>
        <dbReference type="HAMAP-Rule" id="MF_00246"/>
    </source>
</evidence>
<keyword evidence="7 10" id="KW-0460">Magnesium</keyword>
<evidence type="ECO:0000259" key="14">
    <source>
        <dbReference type="Pfam" id="PF10509"/>
    </source>
</evidence>
<dbReference type="GO" id="GO:0004335">
    <property type="term" value="F:galactokinase activity"/>
    <property type="evidence" value="ECO:0007669"/>
    <property type="project" value="UniProtKB-EC"/>
</dbReference>
<keyword evidence="4 10" id="KW-0547">Nucleotide-binding</keyword>
<evidence type="ECO:0000259" key="12">
    <source>
        <dbReference type="Pfam" id="PF00288"/>
    </source>
</evidence>
<protein>
    <recommendedName>
        <fullName evidence="10 11">Galactokinase</fullName>
        <ecNumber evidence="10 11">2.7.1.6</ecNumber>
    </recommendedName>
    <alternativeName>
        <fullName evidence="10">Galactose kinase</fullName>
    </alternativeName>
</protein>
<feature type="binding site" evidence="10">
    <location>
        <position position="67"/>
    </location>
    <ligand>
        <name>ATP</name>
        <dbReference type="ChEBI" id="CHEBI:30616"/>
    </ligand>
</feature>
<dbReference type="Pfam" id="PF00288">
    <property type="entry name" value="GHMP_kinases_N"/>
    <property type="match status" value="1"/>
</dbReference>
<feature type="domain" description="GHMP kinase C-terminal" evidence="13">
    <location>
        <begin position="283"/>
        <end position="364"/>
    </location>
</feature>
<keyword evidence="1 10" id="KW-0963">Cytoplasm</keyword>
<gene>
    <name evidence="10" type="primary">galK</name>
    <name evidence="15" type="ORF">KQI86_10630</name>
</gene>
<evidence type="ECO:0000256" key="9">
    <source>
        <dbReference type="ARBA" id="ARBA00023277"/>
    </source>
</evidence>
<dbReference type="PANTHER" id="PTHR10457:SF7">
    <property type="entry name" value="GALACTOKINASE-RELATED"/>
    <property type="match status" value="1"/>
</dbReference>
<evidence type="ECO:0000256" key="2">
    <source>
        <dbReference type="ARBA" id="ARBA00022679"/>
    </source>
</evidence>
<proteinExistence type="inferred from homology"/>
<evidence type="ECO:0000256" key="5">
    <source>
        <dbReference type="ARBA" id="ARBA00022777"/>
    </source>
</evidence>
<sequence length="385" mass="43586">MNLDYLKDGFIKLYGDGEIRIFHSPGRVNLIGEHIDYNGGYVFPCALDFGTYGLVRKRKDRKINLCSMNFPKRVQVDIDNIVYEAEDDWGNYIKGVIKIFGEEGYNVGGMDILISGNIPNGAGLSSSASVEVLAGVIIDELFNNGNIDKVELVKLCQRAENEFVGVNCGIMDQFAIGIGRKNKGILLDCYTLKYQYAYIELRDFTLVIMNTNKRRALSESKYNERRMECEEGLKIIKNIKNVENLCQLDIEDYNNFKDLFFNENVKKRVEHVIYENHRVKKAFELINEGKVEEFGELLIESHMSLKNLYEVTGKELDTIVDLALKCEGCIGARMTGAGFGGCAIAIVKQYRVAEFIEYVKEHYSKKIGCEPSFYLSGIGEGAKEC</sequence>
<evidence type="ECO:0000256" key="4">
    <source>
        <dbReference type="ARBA" id="ARBA00022741"/>
    </source>
</evidence>
<dbReference type="Pfam" id="PF10509">
    <property type="entry name" value="GalKase_gal_bdg"/>
    <property type="match status" value="1"/>
</dbReference>
<evidence type="ECO:0000256" key="6">
    <source>
        <dbReference type="ARBA" id="ARBA00022840"/>
    </source>
</evidence>
<dbReference type="NCBIfam" id="NF003705">
    <property type="entry name" value="PRK05322.1"/>
    <property type="match status" value="1"/>
</dbReference>
<feature type="binding site" evidence="10">
    <location>
        <position position="222"/>
    </location>
    <ligand>
        <name>substrate</name>
    </ligand>
</feature>
<reference evidence="15 16" key="1">
    <citation type="submission" date="2021-06" db="EMBL/GenBank/DDBJ databases">
        <authorList>
            <person name="Sun Q."/>
            <person name="Li D."/>
        </authorList>
    </citation>
    <scope>NUCLEOTIDE SEQUENCE [LARGE SCALE GENOMIC DNA]</scope>
    <source>
        <strain evidence="15 16">MSJ-11</strain>
    </source>
</reference>
<evidence type="ECO:0000313" key="16">
    <source>
        <dbReference type="Proteomes" id="UP000726170"/>
    </source>
</evidence>
<evidence type="ECO:0000256" key="11">
    <source>
        <dbReference type="NCBIfam" id="TIGR00131"/>
    </source>
</evidence>
<evidence type="ECO:0000256" key="8">
    <source>
        <dbReference type="ARBA" id="ARBA00023144"/>
    </source>
</evidence>
<dbReference type="EMBL" id="JAHLQF010000002">
    <property type="protein sequence ID" value="MBU5484790.1"/>
    <property type="molecule type" value="Genomic_DNA"/>
</dbReference>
<feature type="domain" description="Galactokinase N-terminal" evidence="14">
    <location>
        <begin position="10"/>
        <end position="57"/>
    </location>
</feature>
<dbReference type="InterPro" id="IPR013750">
    <property type="entry name" value="GHMP_kinase_C_dom"/>
</dbReference>
<dbReference type="PANTHER" id="PTHR10457">
    <property type="entry name" value="MEVALONATE KINASE/GALACTOKINASE"/>
    <property type="match status" value="1"/>
</dbReference>
<dbReference type="InterPro" id="IPR006206">
    <property type="entry name" value="Mevalonate/galactokinase"/>
</dbReference>
<dbReference type="Pfam" id="PF08544">
    <property type="entry name" value="GHMP_kinases_C"/>
    <property type="match status" value="1"/>
</dbReference>
<accession>A0ABS6EIF1</accession>
<keyword evidence="5 10" id="KW-0418">Kinase</keyword>
<evidence type="ECO:0000256" key="7">
    <source>
        <dbReference type="ARBA" id="ARBA00022842"/>
    </source>
</evidence>
<comment type="pathway">
    <text evidence="10">Carbohydrate metabolism; galactose metabolism.</text>
</comment>
<dbReference type="InterPro" id="IPR000705">
    <property type="entry name" value="Galactokinase"/>
</dbReference>
<keyword evidence="2 10" id="KW-0808">Transferase</keyword>
<feature type="binding site" evidence="10">
    <location>
        <position position="160"/>
    </location>
    <ligand>
        <name>Mg(2+)</name>
        <dbReference type="ChEBI" id="CHEBI:18420"/>
    </ligand>
</feature>
<evidence type="ECO:0000259" key="13">
    <source>
        <dbReference type="Pfam" id="PF08544"/>
    </source>
</evidence>
<comment type="catalytic activity">
    <reaction evidence="10">
        <text>alpha-D-galactose + ATP = alpha-D-galactose 1-phosphate + ADP + H(+)</text>
        <dbReference type="Rhea" id="RHEA:13553"/>
        <dbReference type="ChEBI" id="CHEBI:15378"/>
        <dbReference type="ChEBI" id="CHEBI:28061"/>
        <dbReference type="ChEBI" id="CHEBI:30616"/>
        <dbReference type="ChEBI" id="CHEBI:58336"/>
        <dbReference type="ChEBI" id="CHEBI:456216"/>
        <dbReference type="EC" id="2.7.1.6"/>
    </reaction>
</comment>
<keyword evidence="8 10" id="KW-0299">Galactose metabolism</keyword>
<feature type="binding site" evidence="10">
    <location>
        <begin position="121"/>
        <end position="127"/>
    </location>
    <ligand>
        <name>ATP</name>
        <dbReference type="ChEBI" id="CHEBI:30616"/>
    </ligand>
</feature>
<comment type="function">
    <text evidence="10">Catalyzes the transfer of the gamma-phosphate of ATP to D-galactose to form alpha-D-galactose-1-phosphate (Gal-1-P).</text>
</comment>
<evidence type="ECO:0000256" key="1">
    <source>
        <dbReference type="ARBA" id="ARBA00022490"/>
    </source>
</evidence>
<keyword evidence="3 10" id="KW-0479">Metal-binding</keyword>
<feature type="binding site" evidence="10">
    <location>
        <position position="127"/>
    </location>
    <ligand>
        <name>Mg(2+)</name>
        <dbReference type="ChEBI" id="CHEBI:18420"/>
    </ligand>
</feature>
<dbReference type="PROSITE" id="PS00627">
    <property type="entry name" value="GHMP_KINASES_ATP"/>
    <property type="match status" value="1"/>
</dbReference>
<dbReference type="EC" id="2.7.1.6" evidence="10 11"/>
<dbReference type="InterPro" id="IPR019539">
    <property type="entry name" value="GalKase_N"/>
</dbReference>
<comment type="similarity">
    <text evidence="10">Belongs to the GHMP kinase family. GalK subfamily.</text>
</comment>
<evidence type="ECO:0000256" key="3">
    <source>
        <dbReference type="ARBA" id="ARBA00022723"/>
    </source>
</evidence>
<feature type="site" description="Transition state stabilizer" evidence="10">
    <location>
        <position position="27"/>
    </location>
</feature>
<dbReference type="InterPro" id="IPR022963">
    <property type="entry name" value="Galactokinase_bac"/>
</dbReference>
<dbReference type="HAMAP" id="MF_00246">
    <property type="entry name" value="Galactokinase"/>
    <property type="match status" value="1"/>
</dbReference>
<comment type="subcellular location">
    <subcellularLocation>
        <location evidence="10">Cytoplasm</location>
    </subcellularLocation>
</comment>
<evidence type="ECO:0000313" key="15">
    <source>
        <dbReference type="EMBL" id="MBU5484790.1"/>
    </source>
</evidence>
<keyword evidence="16" id="KW-1185">Reference proteome</keyword>
<dbReference type="InterPro" id="IPR006203">
    <property type="entry name" value="GHMP_knse_ATP-bd_CS"/>
</dbReference>
<dbReference type="PIRSF" id="PIRSF000530">
    <property type="entry name" value="Galactokinase"/>
    <property type="match status" value="1"/>
</dbReference>
<organism evidence="15 16">
    <name type="scientific">Clostridium mobile</name>
    <dbReference type="NCBI Taxonomy" id="2841512"/>
    <lineage>
        <taxon>Bacteria</taxon>
        <taxon>Bacillati</taxon>
        <taxon>Bacillota</taxon>
        <taxon>Clostridia</taxon>
        <taxon>Eubacteriales</taxon>
        <taxon>Clostridiaceae</taxon>
        <taxon>Clostridium</taxon>
    </lineage>
</organism>
<dbReference type="PROSITE" id="PS00106">
    <property type="entry name" value="GALACTOKINASE"/>
    <property type="match status" value="1"/>
</dbReference>
<comment type="caution">
    <text evidence="15">The sequence shown here is derived from an EMBL/GenBank/DDBJ whole genome shotgun (WGS) entry which is preliminary data.</text>
</comment>
<dbReference type="RefSeq" id="WP_216439246.1">
    <property type="nucleotide sequence ID" value="NZ_JAHLQF010000002.1"/>
</dbReference>